<feature type="domain" description="HTH marR-type" evidence="4">
    <location>
        <begin position="28"/>
        <end position="87"/>
    </location>
</feature>
<gene>
    <name evidence="5" type="ORF">RS86_00249</name>
</gene>
<dbReference type="Pfam" id="PF12802">
    <property type="entry name" value="MarR_2"/>
    <property type="match status" value="1"/>
</dbReference>
<dbReference type="GO" id="GO:0003700">
    <property type="term" value="F:DNA-binding transcription factor activity"/>
    <property type="evidence" value="ECO:0007669"/>
    <property type="project" value="InterPro"/>
</dbReference>
<evidence type="ECO:0000256" key="1">
    <source>
        <dbReference type="ARBA" id="ARBA00023015"/>
    </source>
</evidence>
<accession>A0A0F0LTJ1</accession>
<dbReference type="PANTHER" id="PTHR38465">
    <property type="entry name" value="HTH-TYPE TRANSCRIPTIONAL REGULATOR MJ1563-RELATED"/>
    <property type="match status" value="1"/>
</dbReference>
<proteinExistence type="predicted"/>
<dbReference type="RefSeq" id="WP_045270396.1">
    <property type="nucleotide sequence ID" value="NZ_JYIX01000019.1"/>
</dbReference>
<protein>
    <submittedName>
        <fullName evidence="5">MarR family protein</fullName>
    </submittedName>
</protein>
<dbReference type="GO" id="GO:0003677">
    <property type="term" value="F:DNA binding"/>
    <property type="evidence" value="ECO:0007669"/>
    <property type="project" value="UniProtKB-KW"/>
</dbReference>
<keyword evidence="1" id="KW-0805">Transcription regulation</keyword>
<evidence type="ECO:0000313" key="6">
    <source>
        <dbReference type="Proteomes" id="UP000033740"/>
    </source>
</evidence>
<keyword evidence="6" id="KW-1185">Reference proteome</keyword>
<keyword evidence="2" id="KW-0238">DNA-binding</keyword>
<dbReference type="InterPro" id="IPR036390">
    <property type="entry name" value="WH_DNA-bd_sf"/>
</dbReference>
<dbReference type="STRING" id="582680.RS86_00249"/>
<evidence type="ECO:0000256" key="2">
    <source>
        <dbReference type="ARBA" id="ARBA00023125"/>
    </source>
</evidence>
<dbReference type="EMBL" id="JYIX01000019">
    <property type="protein sequence ID" value="KJL36458.1"/>
    <property type="molecule type" value="Genomic_DNA"/>
</dbReference>
<evidence type="ECO:0000256" key="3">
    <source>
        <dbReference type="ARBA" id="ARBA00023163"/>
    </source>
</evidence>
<dbReference type="Gene3D" id="1.10.10.10">
    <property type="entry name" value="Winged helix-like DNA-binding domain superfamily/Winged helix DNA-binding domain"/>
    <property type="match status" value="1"/>
</dbReference>
<dbReference type="PATRIC" id="fig|582680.6.peg.256"/>
<dbReference type="Proteomes" id="UP000033740">
    <property type="component" value="Unassembled WGS sequence"/>
</dbReference>
<dbReference type="AlphaFoldDB" id="A0A0F0LTJ1"/>
<sequence length="163" mass="18021">MNAQDPALPVHHGVDAAEAAAAMIAAVGFPRMPGRVMMALIAAPADGYTAAELADRLGVSAAAVSGAVRYLQTIQVIRRVSRPDRRRDQYVIIPDTWYGLMTNNGPIYDRLAAHIEAIGAEHDEDHAARDRASEMAEFFRFMARRMPELVDEWETYRAGLRDN</sequence>
<reference evidence="5 6" key="1">
    <citation type="submission" date="2015-02" db="EMBL/GenBank/DDBJ databases">
        <title>Draft genome sequences of ten Microbacterium spp. with emphasis on heavy metal contaminated environments.</title>
        <authorList>
            <person name="Corretto E."/>
        </authorList>
    </citation>
    <scope>NUCLEOTIDE SEQUENCE [LARGE SCALE GENOMIC DNA]</scope>
    <source>
        <strain evidence="5 6">ARN176</strain>
    </source>
</reference>
<dbReference type="SUPFAM" id="SSF46785">
    <property type="entry name" value="Winged helix' DNA-binding domain"/>
    <property type="match status" value="1"/>
</dbReference>
<dbReference type="InterPro" id="IPR052362">
    <property type="entry name" value="HTH-GbsR_regulator"/>
</dbReference>
<dbReference type="InterPro" id="IPR036388">
    <property type="entry name" value="WH-like_DNA-bd_sf"/>
</dbReference>
<keyword evidence="3" id="KW-0804">Transcription</keyword>
<dbReference type="InterPro" id="IPR000835">
    <property type="entry name" value="HTH_MarR-typ"/>
</dbReference>
<name>A0A0F0LTJ1_9MICO</name>
<evidence type="ECO:0000259" key="4">
    <source>
        <dbReference type="Pfam" id="PF12802"/>
    </source>
</evidence>
<organism evidence="5 6">
    <name type="scientific">Microbacterium azadirachtae</name>
    <dbReference type="NCBI Taxonomy" id="582680"/>
    <lineage>
        <taxon>Bacteria</taxon>
        <taxon>Bacillati</taxon>
        <taxon>Actinomycetota</taxon>
        <taxon>Actinomycetes</taxon>
        <taxon>Micrococcales</taxon>
        <taxon>Microbacteriaceae</taxon>
        <taxon>Microbacterium</taxon>
    </lineage>
</organism>
<evidence type="ECO:0000313" key="5">
    <source>
        <dbReference type="EMBL" id="KJL36458.1"/>
    </source>
</evidence>
<comment type="caution">
    <text evidence="5">The sequence shown here is derived from an EMBL/GenBank/DDBJ whole genome shotgun (WGS) entry which is preliminary data.</text>
</comment>
<dbReference type="PANTHER" id="PTHR38465:SF2">
    <property type="entry name" value="HTH-TYPE TRANSCRIPTIONAL REGULATOR MMPR5"/>
    <property type="match status" value="1"/>
</dbReference>